<dbReference type="PANTHER" id="PTHR30218:SF0">
    <property type="entry name" value="POLYPHOSPHATE KINASE"/>
    <property type="match status" value="1"/>
</dbReference>
<dbReference type="PANTHER" id="PTHR30218">
    <property type="entry name" value="POLYPHOSPHATE KINASE"/>
    <property type="match status" value="1"/>
</dbReference>
<dbReference type="InterPro" id="IPR041108">
    <property type="entry name" value="PP_kinase_C_1"/>
</dbReference>
<dbReference type="PIRSF" id="PIRSF015589">
    <property type="entry name" value="PP_kinase"/>
    <property type="match status" value="1"/>
</dbReference>
<dbReference type="GO" id="GO:0046872">
    <property type="term" value="F:metal ion binding"/>
    <property type="evidence" value="ECO:0007669"/>
    <property type="project" value="UniProtKB-KW"/>
</dbReference>
<evidence type="ECO:0000259" key="11">
    <source>
        <dbReference type="Pfam" id="PF13090"/>
    </source>
</evidence>
<comment type="caution">
    <text evidence="13">The sequence shown here is derived from an EMBL/GenBank/DDBJ whole genome shotgun (WGS) entry which is preliminary data.</text>
</comment>
<accession>A0A9X2G2G1</accession>
<dbReference type="Pfam" id="PF17941">
    <property type="entry name" value="PP_kinase_C_1"/>
    <property type="match status" value="1"/>
</dbReference>
<dbReference type="InterPro" id="IPR025200">
    <property type="entry name" value="PPK_C_dom2"/>
</dbReference>
<comment type="similarity">
    <text evidence="6 7">Belongs to the polyphosphate kinase 1 (PPK1) family.</text>
</comment>
<dbReference type="SUPFAM" id="SSF140356">
    <property type="entry name" value="PPK N-terminal domain-like"/>
    <property type="match status" value="1"/>
</dbReference>
<keyword evidence="14" id="KW-1185">Reference proteome</keyword>
<dbReference type="Gene3D" id="1.20.58.310">
    <property type="entry name" value="Polyphosphate kinase N-terminal domain"/>
    <property type="match status" value="1"/>
</dbReference>
<keyword evidence="6" id="KW-0479">Metal-binding</keyword>
<evidence type="ECO:0000256" key="8">
    <source>
        <dbReference type="SAM" id="Coils"/>
    </source>
</evidence>
<evidence type="ECO:0000256" key="1">
    <source>
        <dbReference type="ARBA" id="ARBA00022553"/>
    </source>
</evidence>
<feature type="domain" description="Polyphosphate kinase C-terminal" evidence="11">
    <location>
        <begin position="497"/>
        <end position="659"/>
    </location>
</feature>
<comment type="function">
    <text evidence="6 7">Catalyzes the reversible transfer of the terminal phosphate of ATP to form a long-chain polyphosphate (polyP).</text>
</comment>
<evidence type="ECO:0000256" key="4">
    <source>
        <dbReference type="ARBA" id="ARBA00022777"/>
    </source>
</evidence>
<dbReference type="SUPFAM" id="SSF56024">
    <property type="entry name" value="Phospholipase D/nuclease"/>
    <property type="match status" value="2"/>
</dbReference>
<keyword evidence="5 6" id="KW-0067">ATP-binding</keyword>
<dbReference type="EMBL" id="JAMZDE010000006">
    <property type="protein sequence ID" value="MCP1339188.1"/>
    <property type="molecule type" value="Genomic_DNA"/>
</dbReference>
<keyword evidence="6" id="KW-0460">Magnesium</keyword>
<comment type="PTM">
    <text evidence="6 7">An intermediate of this reaction is the autophosphorylated ppk in which a phosphate is covalently linked to a histidine residue through a N-P bond.</text>
</comment>
<feature type="coiled-coil region" evidence="8">
    <location>
        <begin position="59"/>
        <end position="93"/>
    </location>
</feature>
<dbReference type="InterPro" id="IPR025198">
    <property type="entry name" value="PPK_N_dom"/>
</dbReference>
<keyword evidence="8" id="KW-0175">Coiled coil</keyword>
<evidence type="ECO:0000256" key="6">
    <source>
        <dbReference type="HAMAP-Rule" id="MF_00347"/>
    </source>
</evidence>
<feature type="binding site" evidence="6">
    <location>
        <position position="586"/>
    </location>
    <ligand>
        <name>ATP</name>
        <dbReference type="ChEBI" id="CHEBI:30616"/>
    </ligand>
</feature>
<feature type="active site" description="Phosphohistidine intermediate" evidence="6">
    <location>
        <position position="429"/>
    </location>
</feature>
<evidence type="ECO:0000259" key="9">
    <source>
        <dbReference type="Pfam" id="PF02503"/>
    </source>
</evidence>
<dbReference type="CDD" id="cd09167">
    <property type="entry name" value="PLDc_EcPPK1_C2_like"/>
    <property type="match status" value="1"/>
</dbReference>
<dbReference type="Pfam" id="PF13090">
    <property type="entry name" value="PP_kinase_C"/>
    <property type="match status" value="1"/>
</dbReference>
<proteinExistence type="inferred from homology"/>
<dbReference type="InterPro" id="IPR036830">
    <property type="entry name" value="PP_kinase_middle_dom_sf"/>
</dbReference>
<dbReference type="GO" id="GO:0009358">
    <property type="term" value="C:polyphosphate kinase complex"/>
    <property type="evidence" value="ECO:0007669"/>
    <property type="project" value="InterPro"/>
</dbReference>
<feature type="binding site" evidence="6">
    <location>
        <position position="41"/>
    </location>
    <ligand>
        <name>ATP</name>
        <dbReference type="ChEBI" id="CHEBI:30616"/>
    </ligand>
</feature>
<dbReference type="Pfam" id="PF13089">
    <property type="entry name" value="PP_kinase_N"/>
    <property type="match status" value="1"/>
</dbReference>
<dbReference type="SUPFAM" id="SSF143724">
    <property type="entry name" value="PHP14-like"/>
    <property type="match status" value="1"/>
</dbReference>
<feature type="domain" description="Polyphosphate kinase middle" evidence="9">
    <location>
        <begin position="114"/>
        <end position="299"/>
    </location>
</feature>
<evidence type="ECO:0000259" key="12">
    <source>
        <dbReference type="Pfam" id="PF17941"/>
    </source>
</evidence>
<feature type="domain" description="Polyphosphate kinase N-terminal" evidence="10">
    <location>
        <begin position="3"/>
        <end position="105"/>
    </location>
</feature>
<dbReference type="Proteomes" id="UP001139474">
    <property type="component" value="Unassembled WGS sequence"/>
</dbReference>
<dbReference type="GO" id="GO:0006799">
    <property type="term" value="P:polyphosphate biosynthetic process"/>
    <property type="evidence" value="ECO:0007669"/>
    <property type="project" value="UniProtKB-UniRule"/>
</dbReference>
<dbReference type="Pfam" id="PF02503">
    <property type="entry name" value="PP_kinase"/>
    <property type="match status" value="1"/>
</dbReference>
<feature type="binding site" evidence="6">
    <location>
        <position position="399"/>
    </location>
    <ligand>
        <name>Mg(2+)</name>
        <dbReference type="ChEBI" id="CHEBI:18420"/>
    </ligand>
</feature>
<dbReference type="Gene3D" id="3.30.870.10">
    <property type="entry name" value="Endonuclease Chain A"/>
    <property type="match status" value="2"/>
</dbReference>
<dbReference type="InterPro" id="IPR036832">
    <property type="entry name" value="PPK_N_dom_sf"/>
</dbReference>
<dbReference type="HAMAP" id="MF_00347">
    <property type="entry name" value="Polyphosphate_kinase"/>
    <property type="match status" value="1"/>
</dbReference>
<dbReference type="Gene3D" id="3.30.1840.10">
    <property type="entry name" value="Polyphosphate kinase middle domain"/>
    <property type="match status" value="1"/>
</dbReference>
<organism evidence="13 14">
    <name type="scientific">Idiomarina rhizosphaerae</name>
    <dbReference type="NCBI Taxonomy" id="2961572"/>
    <lineage>
        <taxon>Bacteria</taxon>
        <taxon>Pseudomonadati</taxon>
        <taxon>Pseudomonadota</taxon>
        <taxon>Gammaproteobacteria</taxon>
        <taxon>Alteromonadales</taxon>
        <taxon>Idiomarinaceae</taxon>
        <taxon>Idiomarina</taxon>
    </lineage>
</organism>
<dbReference type="InterPro" id="IPR024953">
    <property type="entry name" value="PP_kinase_middle"/>
</dbReference>
<feature type="binding site" evidence="6">
    <location>
        <position position="558"/>
    </location>
    <ligand>
        <name>ATP</name>
        <dbReference type="ChEBI" id="CHEBI:30616"/>
    </ligand>
</feature>
<sequence length="696" mass="81476">MKFFNKELSWLSFNERVLQEAADSTVPAIERIRFLGIFSSNMDEFFQVRVADVKRRIFFSQATEEREQYEQLMAQLQKKVVLLQKRFDEVLEEVLETLRKNGISLLSIDQLNEEEKQRLKRFFTEKVQRFIVPIWVNGKGNLSNIIREDETYLCVEIINSDDKQYALLEVPSDQMDRFIKLPAKGHSKKHKLLFLDDIMQLNLEVLFKGIIPFKQLRAFSFKTTRDAEYRPSDDIEQSLLERMEEGLKQRVKADPVRLVYDRAMPEEMLAFLSKKLQLTQFDSFVAGGRYRNTRDFAKFPHLGKKSLTHKALPVLFHPKFSHFDNVFDAIQKSDIALYYPYHRFSHFTEFVRQAAYDPKVTRISMCIYRVAPNSRVIRSLMDAVQNGKHVTVMVELQARFDEEANIEWAKELTDSGVRVSFGIHGLKVHSKLVLIHRNEGNLDRRYAVIGTGNFHEGTAQIYTDFSLFTCQPDICTDVESVFHYLEQPYRAHKFRHLMVAPVNMRQRINDLIEFEIDQAKAGKPAELFFKVNNLEDESLIVQLYRASRAGVKIRGIVRGMCSLRPGIENLSENIEIRSIVDRYLEHARVYVFEHAGKKEVFIASADLMTRNLDHRVEVAAPIYDDEVKTDILKIMNLQWQDKAKSRFIDAEQQNKYCFESDRLAPPKGRSLVPSQVAIHRYLKRRKRDYESQQKDL</sequence>
<keyword evidence="4 6" id="KW-0418">Kinase</keyword>
<gene>
    <name evidence="13" type="primary">ppk1</name>
    <name evidence="6" type="synonym">ppk</name>
    <name evidence="13" type="ORF">NJR55_06225</name>
</gene>
<name>A0A9X2G2G1_9GAMM</name>
<dbReference type="InterPro" id="IPR003414">
    <property type="entry name" value="PP_kinase"/>
</dbReference>
<feature type="domain" description="Polyphosphate kinase C-terminal" evidence="12">
    <location>
        <begin position="325"/>
        <end position="489"/>
    </location>
</feature>
<evidence type="ECO:0000256" key="3">
    <source>
        <dbReference type="ARBA" id="ARBA00022741"/>
    </source>
</evidence>
<keyword evidence="3 6" id="KW-0547">Nucleotide-binding</keyword>
<dbReference type="AlphaFoldDB" id="A0A9X2G2G1"/>
<keyword evidence="1 6" id="KW-0597">Phosphoprotein</keyword>
<comment type="cofactor">
    <cofactor evidence="6">
        <name>Mg(2+)</name>
        <dbReference type="ChEBI" id="CHEBI:18420"/>
    </cofactor>
</comment>
<evidence type="ECO:0000256" key="2">
    <source>
        <dbReference type="ARBA" id="ARBA00022679"/>
    </source>
</evidence>
<dbReference type="EC" id="2.7.4.1" evidence="6 7"/>
<keyword evidence="2 6" id="KW-0808">Transferase</keyword>
<dbReference type="NCBIfam" id="TIGR03705">
    <property type="entry name" value="poly_P_kin"/>
    <property type="match status" value="1"/>
</dbReference>
<evidence type="ECO:0000313" key="13">
    <source>
        <dbReference type="EMBL" id="MCP1339188.1"/>
    </source>
</evidence>
<comment type="catalytic activity">
    <reaction evidence="6 7">
        <text>[phosphate](n) + ATP = [phosphate](n+1) + ADP</text>
        <dbReference type="Rhea" id="RHEA:19573"/>
        <dbReference type="Rhea" id="RHEA-COMP:9859"/>
        <dbReference type="Rhea" id="RHEA-COMP:14280"/>
        <dbReference type="ChEBI" id="CHEBI:16838"/>
        <dbReference type="ChEBI" id="CHEBI:30616"/>
        <dbReference type="ChEBI" id="CHEBI:456216"/>
        <dbReference type="EC" id="2.7.4.1"/>
    </reaction>
</comment>
<dbReference type="NCBIfam" id="NF003917">
    <property type="entry name" value="PRK05443.1-1"/>
    <property type="match status" value="1"/>
</dbReference>
<evidence type="ECO:0000259" key="10">
    <source>
        <dbReference type="Pfam" id="PF13089"/>
    </source>
</evidence>
<reference evidence="13" key="1">
    <citation type="submission" date="2022-06" db="EMBL/GenBank/DDBJ databases">
        <title>Idiomarina rhizosphaerae M1R2S28.</title>
        <authorList>
            <person name="Sun J.-Q."/>
            <person name="Li L.-F."/>
        </authorList>
    </citation>
    <scope>NUCLEOTIDE SEQUENCE</scope>
    <source>
        <strain evidence="13">M1R2S28</strain>
    </source>
</reference>
<protein>
    <recommendedName>
        <fullName evidence="6 7">Polyphosphate kinase</fullName>
        <ecNumber evidence="6 7">2.7.4.1</ecNumber>
    </recommendedName>
    <alternativeName>
        <fullName evidence="6">ATP-polyphosphate phosphotransferase</fullName>
    </alternativeName>
    <alternativeName>
        <fullName evidence="6">Polyphosphoric acid kinase</fullName>
    </alternativeName>
</protein>
<dbReference type="GO" id="GO:0005524">
    <property type="term" value="F:ATP binding"/>
    <property type="evidence" value="ECO:0007669"/>
    <property type="project" value="UniProtKB-KW"/>
</dbReference>
<evidence type="ECO:0000256" key="7">
    <source>
        <dbReference type="RuleBase" id="RU003800"/>
    </source>
</evidence>
<feature type="binding site" evidence="6">
    <location>
        <position position="369"/>
    </location>
    <ligand>
        <name>Mg(2+)</name>
        <dbReference type="ChEBI" id="CHEBI:18420"/>
    </ligand>
</feature>
<evidence type="ECO:0000313" key="14">
    <source>
        <dbReference type="Proteomes" id="UP001139474"/>
    </source>
</evidence>
<feature type="binding site" evidence="6">
    <location>
        <position position="462"/>
    </location>
    <ligand>
        <name>ATP</name>
        <dbReference type="ChEBI" id="CHEBI:30616"/>
    </ligand>
</feature>
<dbReference type="RefSeq" id="WP_253618784.1">
    <property type="nucleotide sequence ID" value="NZ_JAMZDE010000006.1"/>
</dbReference>
<evidence type="ECO:0000256" key="5">
    <source>
        <dbReference type="ARBA" id="ARBA00022840"/>
    </source>
</evidence>
<dbReference type="GO" id="GO:0008976">
    <property type="term" value="F:polyphosphate kinase activity"/>
    <property type="evidence" value="ECO:0007669"/>
    <property type="project" value="UniProtKB-UniRule"/>
</dbReference>